<dbReference type="EMBL" id="JBIWXY010000003">
    <property type="protein sequence ID" value="MFJ5447163.1"/>
    <property type="molecule type" value="Genomic_DNA"/>
</dbReference>
<dbReference type="PROSITE" id="PS01304">
    <property type="entry name" value="UBIH"/>
    <property type="match status" value="1"/>
</dbReference>
<comment type="similarity">
    <text evidence="3">Belongs to the UbiH/COQ6 family.</text>
</comment>
<organism evidence="9 10">
    <name type="scientific">Methylobacillus methanolivorans</name>
    <dbReference type="NCBI Taxonomy" id="1848927"/>
    <lineage>
        <taxon>Bacteria</taxon>
        <taxon>Pseudomonadati</taxon>
        <taxon>Pseudomonadota</taxon>
        <taxon>Betaproteobacteria</taxon>
        <taxon>Nitrosomonadales</taxon>
        <taxon>Methylophilaceae</taxon>
        <taxon>Methylobacillus</taxon>
    </lineage>
</organism>
<evidence type="ECO:0000256" key="7">
    <source>
        <dbReference type="ARBA" id="ARBA00023033"/>
    </source>
</evidence>
<evidence type="ECO:0000256" key="3">
    <source>
        <dbReference type="ARBA" id="ARBA00005349"/>
    </source>
</evidence>
<evidence type="ECO:0000256" key="4">
    <source>
        <dbReference type="ARBA" id="ARBA00022630"/>
    </source>
</evidence>
<dbReference type="Proteomes" id="UP001617669">
    <property type="component" value="Unassembled WGS sequence"/>
</dbReference>
<dbReference type="NCBIfam" id="TIGR01988">
    <property type="entry name" value="Ubi-OHases"/>
    <property type="match status" value="1"/>
</dbReference>
<keyword evidence="10" id="KW-1185">Reference proteome</keyword>
<feature type="domain" description="FAD-binding" evidence="8">
    <location>
        <begin position="8"/>
        <end position="338"/>
    </location>
</feature>
<dbReference type="GO" id="GO:0004497">
    <property type="term" value="F:monooxygenase activity"/>
    <property type="evidence" value="ECO:0007669"/>
    <property type="project" value="UniProtKB-KW"/>
</dbReference>
<dbReference type="InterPro" id="IPR036188">
    <property type="entry name" value="FAD/NAD-bd_sf"/>
</dbReference>
<evidence type="ECO:0000256" key="6">
    <source>
        <dbReference type="ARBA" id="ARBA00023002"/>
    </source>
</evidence>
<evidence type="ECO:0000313" key="10">
    <source>
        <dbReference type="Proteomes" id="UP001617669"/>
    </source>
</evidence>
<keyword evidence="5" id="KW-0274">FAD</keyword>
<evidence type="ECO:0000256" key="5">
    <source>
        <dbReference type="ARBA" id="ARBA00022827"/>
    </source>
</evidence>
<dbReference type="InterPro" id="IPR051205">
    <property type="entry name" value="UbiH/COQ6_monooxygenase"/>
</dbReference>
<keyword evidence="7 9" id="KW-0503">Monooxygenase</keyword>
<dbReference type="PRINTS" id="PR00420">
    <property type="entry name" value="RNGMNOXGNASE"/>
</dbReference>
<dbReference type="InterPro" id="IPR018168">
    <property type="entry name" value="Ubi_Hdrlase_CS"/>
</dbReference>
<protein>
    <submittedName>
        <fullName evidence="9">FAD-dependent monooxygenase</fullName>
    </submittedName>
</protein>
<keyword evidence="4" id="KW-0285">Flavoprotein</keyword>
<evidence type="ECO:0000313" key="9">
    <source>
        <dbReference type="EMBL" id="MFJ5447163.1"/>
    </source>
</evidence>
<dbReference type="SUPFAM" id="SSF51905">
    <property type="entry name" value="FAD/NAD(P)-binding domain"/>
    <property type="match status" value="1"/>
</dbReference>
<dbReference type="InterPro" id="IPR002938">
    <property type="entry name" value="FAD-bd"/>
</dbReference>
<evidence type="ECO:0000259" key="8">
    <source>
        <dbReference type="Pfam" id="PF01494"/>
    </source>
</evidence>
<dbReference type="RefSeq" id="WP_400883726.1">
    <property type="nucleotide sequence ID" value="NZ_JBIWXY010000003.1"/>
</dbReference>
<gene>
    <name evidence="9" type="ORF">ACIKP9_13050</name>
</gene>
<reference evidence="9 10" key="1">
    <citation type="submission" date="2024-11" db="EMBL/GenBank/DDBJ databases">
        <authorList>
            <person name="Kaparullina E.N."/>
            <person name="Delegan Y.A."/>
            <person name="Doronina N.V."/>
        </authorList>
    </citation>
    <scope>NUCLEOTIDE SEQUENCE [LARGE SCALE GENOMIC DNA]</scope>
    <source>
        <strain evidence="9 10">7sh_L</strain>
    </source>
</reference>
<name>A0ABW8GP73_9PROT</name>
<keyword evidence="6" id="KW-0560">Oxidoreductase</keyword>
<accession>A0ABW8GP73</accession>
<proteinExistence type="inferred from homology"/>
<dbReference type="Pfam" id="PF01494">
    <property type="entry name" value="FAD_binding_3"/>
    <property type="match status" value="1"/>
</dbReference>
<comment type="caution">
    <text evidence="9">The sequence shown here is derived from an EMBL/GenBank/DDBJ whole genome shotgun (WGS) entry which is preliminary data.</text>
</comment>
<dbReference type="Gene3D" id="3.50.50.60">
    <property type="entry name" value="FAD/NAD(P)-binding domain"/>
    <property type="match status" value="2"/>
</dbReference>
<comment type="pathway">
    <text evidence="2">Cofactor biosynthesis; ubiquinone biosynthesis.</text>
</comment>
<dbReference type="Gene3D" id="3.30.9.10">
    <property type="entry name" value="D-Amino Acid Oxidase, subunit A, domain 2"/>
    <property type="match status" value="1"/>
</dbReference>
<evidence type="ECO:0000256" key="1">
    <source>
        <dbReference type="ARBA" id="ARBA00001974"/>
    </source>
</evidence>
<dbReference type="InterPro" id="IPR010971">
    <property type="entry name" value="UbiH/COQ6"/>
</dbReference>
<evidence type="ECO:0000256" key="2">
    <source>
        <dbReference type="ARBA" id="ARBA00004749"/>
    </source>
</evidence>
<dbReference type="PANTHER" id="PTHR43876">
    <property type="entry name" value="UBIQUINONE BIOSYNTHESIS MONOOXYGENASE COQ6, MITOCHONDRIAL"/>
    <property type="match status" value="1"/>
</dbReference>
<comment type="cofactor">
    <cofactor evidence="1">
        <name>FAD</name>
        <dbReference type="ChEBI" id="CHEBI:57692"/>
    </cofactor>
</comment>
<dbReference type="PANTHER" id="PTHR43876:SF7">
    <property type="entry name" value="UBIQUINONE BIOSYNTHESIS MONOOXYGENASE COQ6, MITOCHONDRIAL"/>
    <property type="match status" value="1"/>
</dbReference>
<sequence length="392" mass="42258">MSRTTEQDMLIVGGGPVGATLALGLQLKGINATVLEARARGAAHQDQRALALSYGSILILQRLGLWDELQPKATAINTIHVSQRGSLGRSLLKAEEHGQPALGYVLSYGDLSAALDAAIQQFPGITVHYEAEALAIEPGHDLAQVTYQYQGQTYTSQAKMVALADGGRSLGDIPGLERETKHYGHDALVSKVSCELAHDNIAYERFTPAGPVALLPNGSRYFSLVWTGKAEEVQALLALDDAAFLEALHTHFGDRVGRFLTVGKRLTFPLKLSYLKPVTAPHLVVIGNAAQTMHPVAGQGFNVGMRDAWELAQLLASTPLPTWGHEAMMQAYQASRKADTRGGLLFTDFLINVFSNDIVGLRKIRSLGLGLMDMVPFAKQHLVSKMSFGPKG</sequence>